<dbReference type="InterPro" id="IPR059106">
    <property type="entry name" value="WHD_MalT"/>
</dbReference>
<feature type="domain" description="HTH luxR-type" evidence="4">
    <location>
        <begin position="793"/>
        <end position="855"/>
    </location>
</feature>
<dbReference type="OrthoDB" id="134985at2"/>
<sequence length="855" mass="92566">MTELSGAVAASQFRPPLQQPGHLARPRVIACLDKIGTDEPTVMVVAPSGYGKTSAVAEWASQVAGPVVWVTLGRFDTDAARISATILRALRSLSAELSESAYDRLRRLDPETTGPAAAFDAIASSFSGLAEPVRLVVDDAQVGRDALNEGLLGALIHADLPGLRLVVVGTSYTELALSRLALIRPHAVIRAYHLAFDAEEVAAYAASSGTELDHDLILAESNGWPIAVRLIAMTGVRPDPADGSADTVMQSYIRDHVLASVPAELAEFALVTSACQDLTIPLAAAVSGADDADDLLEQCVRAGLFIDRHRTTDGRAYRWHATFARHCRGILESSRPERLLAARLAAASHLEDAQPLTAASYLVQAGRPEDAVQLLSTRWVGLVVGPYAKAVDKFCVALPEPWNDDPRVLEIRASAHEVIGDTDYARMLHSRAESRATTRDDPDGACDAYTLLRDQTQLFLVDDRAELSRVSTAVRRRFESSALNTRDRAATLYLLGWAEIRLRTSSNRAVELLSSAAEEARTAGESHLAHRALGHLVYALAWAGRMTEARAVLDRELDVADDTAWSIYVGGSAATGAGYMAYWQNDLEIARDQLQRAVGSGASNRSFVSGARIMLALTAAASGDPAACSRALAELRAVPADMEQGLSWPAFRHVALAALFEATGHRDRAMRIVLAYENADDVPMVTVVLAGIAIRARRPRVASQMLRRVDRYSGISYVRAAALMADALTLLNDGQPNRAHEILEQALEIAAPEKLRRLFAGDGVELRQLLTAHLAWGTKHDDFIAECLATTVSDGPLTALSDRELEVYSQLRTTRTMQEIAEHLGVSINTVKTHQRAIYRKLGVASRREAVRLTH</sequence>
<dbReference type="EMBL" id="AEUD01000019">
    <property type="protein sequence ID" value="EGD53646.1"/>
    <property type="molecule type" value="Genomic_DNA"/>
</dbReference>
<keyword evidence="6" id="KW-1185">Reference proteome</keyword>
<dbReference type="InterPro" id="IPR016032">
    <property type="entry name" value="Sig_transdc_resp-reg_C-effctor"/>
</dbReference>
<dbReference type="InterPro" id="IPR036388">
    <property type="entry name" value="WH-like_DNA-bd_sf"/>
</dbReference>
<keyword evidence="1" id="KW-0805">Transcription regulation</keyword>
<dbReference type="AlphaFoldDB" id="F1YNN6"/>
<dbReference type="Pfam" id="PF00196">
    <property type="entry name" value="GerE"/>
    <property type="match status" value="1"/>
</dbReference>
<dbReference type="InterPro" id="IPR041664">
    <property type="entry name" value="AAA_16"/>
</dbReference>
<dbReference type="InterPro" id="IPR000792">
    <property type="entry name" value="Tscrpt_reg_LuxR_C"/>
</dbReference>
<dbReference type="SMART" id="SM00421">
    <property type="entry name" value="HTH_LUXR"/>
    <property type="match status" value="1"/>
</dbReference>
<organism evidence="5 6">
    <name type="scientific">Gordonia neofelifaecis NRRL B-59395</name>
    <dbReference type="NCBI Taxonomy" id="644548"/>
    <lineage>
        <taxon>Bacteria</taxon>
        <taxon>Bacillati</taxon>
        <taxon>Actinomycetota</taxon>
        <taxon>Actinomycetes</taxon>
        <taxon>Mycobacteriales</taxon>
        <taxon>Gordoniaceae</taxon>
        <taxon>Gordonia</taxon>
    </lineage>
</organism>
<dbReference type="InterPro" id="IPR027417">
    <property type="entry name" value="P-loop_NTPase"/>
</dbReference>
<gene>
    <name evidence="5" type="ORF">SCNU_17677</name>
</gene>
<keyword evidence="3" id="KW-0804">Transcription</keyword>
<reference evidence="5 6" key="1">
    <citation type="journal article" date="2011" name="J. Bacteriol.">
        <title>Draft Genome Sequence of Gordonia neofelifaecis NRRL B-59395, a Cholesterol-Degrading Actinomycete.</title>
        <authorList>
            <person name="Ge F."/>
            <person name="Li W."/>
            <person name="Chen G."/>
            <person name="Liu Y."/>
            <person name="Zhang G."/>
            <person name="Yong B."/>
            <person name="Wang Q."/>
            <person name="Wang N."/>
            <person name="Huang Z."/>
            <person name="Li W."/>
            <person name="Wang J."/>
            <person name="Wu C."/>
            <person name="Xie Q."/>
            <person name="Liu G."/>
        </authorList>
    </citation>
    <scope>NUCLEOTIDE SEQUENCE [LARGE SCALE GENOMIC DNA]</scope>
    <source>
        <strain evidence="5 6">NRRL B-59395</strain>
    </source>
</reference>
<protein>
    <submittedName>
        <fullName evidence="5">LuxR family transcriptional regulator</fullName>
    </submittedName>
</protein>
<evidence type="ECO:0000313" key="5">
    <source>
        <dbReference type="EMBL" id="EGD53646.1"/>
    </source>
</evidence>
<proteinExistence type="predicted"/>
<dbReference type="SUPFAM" id="SSF46894">
    <property type="entry name" value="C-terminal effector domain of the bipartite response regulators"/>
    <property type="match status" value="1"/>
</dbReference>
<dbReference type="GO" id="GO:0006355">
    <property type="term" value="P:regulation of DNA-templated transcription"/>
    <property type="evidence" value="ECO:0007669"/>
    <property type="project" value="InterPro"/>
</dbReference>
<dbReference type="eggNOG" id="COG2909">
    <property type="taxonomic scope" value="Bacteria"/>
</dbReference>
<dbReference type="SUPFAM" id="SSF52540">
    <property type="entry name" value="P-loop containing nucleoside triphosphate hydrolases"/>
    <property type="match status" value="1"/>
</dbReference>
<dbReference type="PANTHER" id="PTHR44688:SF16">
    <property type="entry name" value="DNA-BINDING TRANSCRIPTIONAL ACTIVATOR DEVR_DOSR"/>
    <property type="match status" value="1"/>
</dbReference>
<dbReference type="Pfam" id="PF25873">
    <property type="entry name" value="WHD_MalT"/>
    <property type="match status" value="1"/>
</dbReference>
<dbReference type="RefSeq" id="WP_009680728.1">
    <property type="nucleotide sequence ID" value="NZ_AEUD01000019.1"/>
</dbReference>
<evidence type="ECO:0000256" key="2">
    <source>
        <dbReference type="ARBA" id="ARBA00023125"/>
    </source>
</evidence>
<accession>F1YNN6</accession>
<dbReference type="STRING" id="644548.SCNU_17677"/>
<name>F1YNN6_9ACTN</name>
<evidence type="ECO:0000313" key="6">
    <source>
        <dbReference type="Proteomes" id="UP000035065"/>
    </source>
</evidence>
<dbReference type="InterPro" id="IPR011990">
    <property type="entry name" value="TPR-like_helical_dom_sf"/>
</dbReference>
<keyword evidence="2" id="KW-0238">DNA-binding</keyword>
<comment type="caution">
    <text evidence="5">The sequence shown here is derived from an EMBL/GenBank/DDBJ whole genome shotgun (WGS) entry which is preliminary data.</text>
</comment>
<dbReference type="Proteomes" id="UP000035065">
    <property type="component" value="Unassembled WGS sequence"/>
</dbReference>
<evidence type="ECO:0000256" key="3">
    <source>
        <dbReference type="ARBA" id="ARBA00023163"/>
    </source>
</evidence>
<dbReference type="Pfam" id="PF13191">
    <property type="entry name" value="AAA_16"/>
    <property type="match status" value="1"/>
</dbReference>
<dbReference type="GO" id="GO:0003677">
    <property type="term" value="F:DNA binding"/>
    <property type="evidence" value="ECO:0007669"/>
    <property type="project" value="UniProtKB-KW"/>
</dbReference>
<dbReference type="PROSITE" id="PS50043">
    <property type="entry name" value="HTH_LUXR_2"/>
    <property type="match status" value="1"/>
</dbReference>
<evidence type="ECO:0000259" key="4">
    <source>
        <dbReference type="PROSITE" id="PS50043"/>
    </source>
</evidence>
<dbReference type="Gene3D" id="1.10.10.10">
    <property type="entry name" value="Winged helix-like DNA-binding domain superfamily/Winged helix DNA-binding domain"/>
    <property type="match status" value="1"/>
</dbReference>
<dbReference type="CDD" id="cd06170">
    <property type="entry name" value="LuxR_C_like"/>
    <property type="match status" value="1"/>
</dbReference>
<dbReference type="PANTHER" id="PTHR44688">
    <property type="entry name" value="DNA-BINDING TRANSCRIPTIONAL ACTIVATOR DEVR_DOSR"/>
    <property type="match status" value="1"/>
</dbReference>
<dbReference type="PRINTS" id="PR00038">
    <property type="entry name" value="HTHLUXR"/>
</dbReference>
<dbReference type="Gene3D" id="1.25.40.10">
    <property type="entry name" value="Tetratricopeptide repeat domain"/>
    <property type="match status" value="1"/>
</dbReference>
<evidence type="ECO:0000256" key="1">
    <source>
        <dbReference type="ARBA" id="ARBA00023015"/>
    </source>
</evidence>